<evidence type="ECO:0000256" key="2">
    <source>
        <dbReference type="ARBA" id="ARBA00013223"/>
    </source>
</evidence>
<organism evidence="6 7">
    <name type="scientific">Noviherbaspirillum pedocola</name>
    <dbReference type="NCBI Taxonomy" id="2801341"/>
    <lineage>
        <taxon>Bacteria</taxon>
        <taxon>Pseudomonadati</taxon>
        <taxon>Pseudomonadota</taxon>
        <taxon>Betaproteobacteria</taxon>
        <taxon>Burkholderiales</taxon>
        <taxon>Oxalobacteraceae</taxon>
        <taxon>Noviherbaspirillum</taxon>
    </lineage>
</organism>
<protein>
    <recommendedName>
        <fullName evidence="2">ferredoxin--NADP(+) reductase</fullName>
        <ecNumber evidence="2">1.18.1.2</ecNumber>
    </recommendedName>
</protein>
<evidence type="ECO:0000256" key="4">
    <source>
        <dbReference type="ARBA" id="ARBA00047776"/>
    </source>
</evidence>
<evidence type="ECO:0000256" key="1">
    <source>
        <dbReference type="ARBA" id="ARBA00008312"/>
    </source>
</evidence>
<dbReference type="InterPro" id="IPR051930">
    <property type="entry name" value="FNR_type-1"/>
</dbReference>
<proteinExistence type="inferred from homology"/>
<dbReference type="GO" id="GO:0000166">
    <property type="term" value="F:nucleotide binding"/>
    <property type="evidence" value="ECO:0007669"/>
    <property type="project" value="UniProtKB-KW"/>
</dbReference>
<dbReference type="PANTHER" id="PTHR47878">
    <property type="entry name" value="OXIDOREDUCTASE FAD/NAD(P)-BINDING DOMAIN PROTEIN"/>
    <property type="match status" value="1"/>
</dbReference>
<dbReference type="GO" id="GO:0042167">
    <property type="term" value="P:heme catabolic process"/>
    <property type="evidence" value="ECO:0007669"/>
    <property type="project" value="TreeGrafter"/>
</dbReference>
<feature type="domain" description="FAD-binding FR-type" evidence="5">
    <location>
        <begin position="7"/>
        <end position="108"/>
    </location>
</feature>
<comment type="caution">
    <text evidence="6">The sequence shown here is derived from an EMBL/GenBank/DDBJ whole genome shotgun (WGS) entry which is preliminary data.</text>
</comment>
<dbReference type="InterPro" id="IPR033892">
    <property type="entry name" value="FNR_bac"/>
</dbReference>
<sequence>MNAAIESKATRETVTDIRRWNERLITFRITRPAGYSFVPGQYSRLGLAGEDGAMIWRAYSITSGPDEDTLEYYGIIVPNGLFTTQMDKLKVGDEVWLEKNLYGFMTADRFTDGNELWMLATGTGIGPFISILRDPAAWQRFSRLVLVHGVRHAEELSYADELRALRDAPPAGAKAELTLLQAVSREAAADHAQRLHGRITTLLENGELERAAGLPLTLDHSRIMLCGNPDMIEDTRKLLHARGMRPCRRMKPGHFVTENYW</sequence>
<dbReference type="GO" id="GO:0004324">
    <property type="term" value="F:ferredoxin-NADP+ reductase activity"/>
    <property type="evidence" value="ECO:0007669"/>
    <property type="project" value="UniProtKB-EC"/>
</dbReference>
<dbReference type="EC" id="1.18.1.2" evidence="2"/>
<comment type="catalytic activity">
    <reaction evidence="4">
        <text>2 reduced [2Fe-2S]-[ferredoxin] + NADP(+) + H(+) = 2 oxidized [2Fe-2S]-[ferredoxin] + NADPH</text>
        <dbReference type="Rhea" id="RHEA:20125"/>
        <dbReference type="Rhea" id="RHEA-COMP:10000"/>
        <dbReference type="Rhea" id="RHEA-COMP:10001"/>
        <dbReference type="ChEBI" id="CHEBI:15378"/>
        <dbReference type="ChEBI" id="CHEBI:33737"/>
        <dbReference type="ChEBI" id="CHEBI:33738"/>
        <dbReference type="ChEBI" id="CHEBI:57783"/>
        <dbReference type="ChEBI" id="CHEBI:58349"/>
        <dbReference type="EC" id="1.18.1.2"/>
    </reaction>
</comment>
<dbReference type="InterPro" id="IPR008333">
    <property type="entry name" value="Cbr1-like_FAD-bd_dom"/>
</dbReference>
<dbReference type="InterPro" id="IPR001709">
    <property type="entry name" value="Flavoprot_Pyr_Nucl_cyt_Rdtase"/>
</dbReference>
<dbReference type="InterPro" id="IPR017938">
    <property type="entry name" value="Riboflavin_synthase-like_b-brl"/>
</dbReference>
<dbReference type="PRINTS" id="PR00410">
    <property type="entry name" value="PHEHYDRXLASE"/>
</dbReference>
<dbReference type="EMBL" id="JAEPBG010000002">
    <property type="protein sequence ID" value="MBK4734586.1"/>
    <property type="molecule type" value="Genomic_DNA"/>
</dbReference>
<dbReference type="PROSITE" id="PS51384">
    <property type="entry name" value="FAD_FR"/>
    <property type="match status" value="1"/>
</dbReference>
<dbReference type="RefSeq" id="WP_200591320.1">
    <property type="nucleotide sequence ID" value="NZ_JAEPBG010000002.1"/>
</dbReference>
<name>A0A934SSW7_9BURK</name>
<dbReference type="PRINTS" id="PR00371">
    <property type="entry name" value="FPNCR"/>
</dbReference>
<keyword evidence="7" id="KW-1185">Reference proteome</keyword>
<dbReference type="PANTHER" id="PTHR47878:SF2">
    <property type="entry name" value="OXIDOREDUCTASE FAD_NAD(P)-BINDING DOMAIN PROTEIN"/>
    <property type="match status" value="1"/>
</dbReference>
<dbReference type="SUPFAM" id="SSF52343">
    <property type="entry name" value="Ferredoxin reductase-like, C-terminal NADP-linked domain"/>
    <property type="match status" value="1"/>
</dbReference>
<evidence type="ECO:0000259" key="5">
    <source>
        <dbReference type="PROSITE" id="PS51384"/>
    </source>
</evidence>
<comment type="similarity">
    <text evidence="1">Belongs to the ferredoxin--NADP reductase type 1 family.</text>
</comment>
<gene>
    <name evidence="6" type="ORF">JJB74_08220</name>
</gene>
<dbReference type="Gene3D" id="3.40.50.80">
    <property type="entry name" value="Nucleotide-binding domain of ferredoxin-NADP reductase (FNR) module"/>
    <property type="match status" value="1"/>
</dbReference>
<reference evidence="6" key="1">
    <citation type="submission" date="2021-01" db="EMBL/GenBank/DDBJ databases">
        <title>Genome sequence of strain Noviherbaspirillum sp. DKR-6.</title>
        <authorList>
            <person name="Chaudhary D.K."/>
        </authorList>
    </citation>
    <scope>NUCLEOTIDE SEQUENCE</scope>
    <source>
        <strain evidence="6">DKR-6</strain>
    </source>
</reference>
<dbReference type="SUPFAM" id="SSF63380">
    <property type="entry name" value="Riboflavin synthase domain-like"/>
    <property type="match status" value="1"/>
</dbReference>
<dbReference type="AlphaFoldDB" id="A0A934SSW7"/>
<dbReference type="Gene3D" id="2.40.30.10">
    <property type="entry name" value="Translation factors"/>
    <property type="match status" value="1"/>
</dbReference>
<evidence type="ECO:0000313" key="6">
    <source>
        <dbReference type="EMBL" id="MBK4734586.1"/>
    </source>
</evidence>
<evidence type="ECO:0000313" key="7">
    <source>
        <dbReference type="Proteomes" id="UP000622890"/>
    </source>
</evidence>
<keyword evidence="3" id="KW-0547">Nucleotide-binding</keyword>
<dbReference type="Pfam" id="PF00970">
    <property type="entry name" value="FAD_binding_6"/>
    <property type="match status" value="1"/>
</dbReference>
<dbReference type="InterPro" id="IPR001433">
    <property type="entry name" value="OxRdtase_FAD/NAD-bd"/>
</dbReference>
<dbReference type="CDD" id="cd06195">
    <property type="entry name" value="FNR1"/>
    <property type="match status" value="1"/>
</dbReference>
<dbReference type="Pfam" id="PF00175">
    <property type="entry name" value="NAD_binding_1"/>
    <property type="match status" value="1"/>
</dbReference>
<dbReference type="InterPro" id="IPR017927">
    <property type="entry name" value="FAD-bd_FR_type"/>
</dbReference>
<dbReference type="GO" id="GO:0034599">
    <property type="term" value="P:cellular response to oxidative stress"/>
    <property type="evidence" value="ECO:0007669"/>
    <property type="project" value="TreeGrafter"/>
</dbReference>
<dbReference type="InterPro" id="IPR039261">
    <property type="entry name" value="FNR_nucleotide-bd"/>
</dbReference>
<accession>A0A934SSW7</accession>
<dbReference type="Proteomes" id="UP000622890">
    <property type="component" value="Unassembled WGS sequence"/>
</dbReference>
<evidence type="ECO:0000256" key="3">
    <source>
        <dbReference type="ARBA" id="ARBA00022741"/>
    </source>
</evidence>